<gene>
    <name evidence="5" type="primary">cyoD</name>
    <name evidence="5" type="ORF">AFERRI_20478</name>
    <name evidence="2" type="ORF">AFERRI_370081</name>
    <name evidence="3" type="ORF">BBC27_06645</name>
    <name evidence="4" type="ORF">H2515_03490</name>
</gene>
<evidence type="ECO:0000313" key="2">
    <source>
        <dbReference type="EMBL" id="CDQ09977.1"/>
    </source>
</evidence>
<organism evidence="2">
    <name type="scientific">Acidithiobacillus ferrivorans</name>
    <dbReference type="NCBI Taxonomy" id="160808"/>
    <lineage>
        <taxon>Bacteria</taxon>
        <taxon>Pseudomonadati</taxon>
        <taxon>Pseudomonadota</taxon>
        <taxon>Acidithiobacillia</taxon>
        <taxon>Acidithiobacillales</taxon>
        <taxon>Acidithiobacillaceae</taxon>
        <taxon>Acidithiobacillus</taxon>
    </lineage>
</organism>
<feature type="transmembrane region" description="Helical" evidence="1">
    <location>
        <begin position="21"/>
        <end position="42"/>
    </location>
</feature>
<keyword evidence="1" id="KW-1133">Transmembrane helix</keyword>
<keyword evidence="7" id="KW-1185">Reference proteome</keyword>
<name>A0A060UN02_9PROT</name>
<evidence type="ECO:0000256" key="1">
    <source>
        <dbReference type="SAM" id="Phobius"/>
    </source>
</evidence>
<accession>A0A060UN02</accession>
<dbReference type="Proteomes" id="UP000093129">
    <property type="component" value="Unassembled WGS sequence"/>
</dbReference>
<evidence type="ECO:0000313" key="5">
    <source>
        <dbReference type="EMBL" id="SMH65695.1"/>
    </source>
</evidence>
<evidence type="ECO:0000313" key="6">
    <source>
        <dbReference type="Proteomes" id="UP000093129"/>
    </source>
</evidence>
<reference evidence="2" key="2">
    <citation type="submission" date="2014-07" db="EMBL/GenBank/DDBJ databases">
        <title>Initial genome analysis of the psychrotolerant acidophile Acidithiobacillus ferrivorans CF27: insights into iron and sulfur oxidation pathways and into biofilm formation.</title>
        <authorList>
            <person name="Talla E."/>
            <person name="Hedrich S."/>
            <person name="Mangenot S."/>
            <person name="Ji B."/>
            <person name="Johnson D.B."/>
            <person name="Barbe V."/>
            <person name="Bonnefoy V."/>
        </authorList>
    </citation>
    <scope>NUCLEOTIDE SEQUENCE [LARGE SCALE GENOMIC DNA]</scope>
    <source>
        <strain evidence="2">CF27</strain>
    </source>
</reference>
<dbReference type="EMBL" id="LT841305">
    <property type="protein sequence ID" value="SMH65695.1"/>
    <property type="molecule type" value="Genomic_DNA"/>
</dbReference>
<feature type="transmembrane region" description="Helical" evidence="1">
    <location>
        <begin position="82"/>
        <end position="103"/>
    </location>
</feature>
<evidence type="ECO:0000313" key="8">
    <source>
        <dbReference type="Proteomes" id="UP000595420"/>
    </source>
</evidence>
<reference evidence="2" key="1">
    <citation type="submission" date="2014-03" db="EMBL/GenBank/DDBJ databases">
        <authorList>
            <person name="Genoscope - CEA"/>
        </authorList>
    </citation>
    <scope>NUCLEOTIDE SEQUENCE [LARGE SCALE GENOMIC DNA]</scope>
    <source>
        <strain evidence="2">CF27</strain>
    </source>
</reference>
<feature type="transmembrane region" description="Helical" evidence="1">
    <location>
        <begin position="48"/>
        <end position="70"/>
    </location>
</feature>
<reference evidence="3 6" key="3">
    <citation type="submission" date="2016-07" db="EMBL/GenBank/DDBJ databases">
        <title>Draft genome of a psychrotolerant acidophile Acidithiobacillus ferrivorans strain YL15.</title>
        <authorList>
            <person name="Peng T."/>
            <person name="Ma L."/>
            <person name="Nan M."/>
            <person name="An N."/>
            <person name="Wang M."/>
            <person name="Qiu G."/>
            <person name="Zeng W."/>
        </authorList>
    </citation>
    <scope>NUCLEOTIDE SEQUENCE [LARGE SCALE GENOMIC DNA]</scope>
    <source>
        <strain evidence="3 6">YL15</strain>
    </source>
</reference>
<sequence length="121" mass="13342">MRHGHGNPLAHPEVQMANNRSYVTGFIVASLLMAAATVLVSGHLLPPFALLLAITGCAGLAIIAQVYFLLHMDLSEHSIWNTVALIMFIPLFVITIGLTWWMFSQLYLRTMPMIPGMPGMH</sequence>
<evidence type="ECO:0000313" key="4">
    <source>
        <dbReference type="EMBL" id="QQD73372.1"/>
    </source>
</evidence>
<dbReference type="EMBL" id="MASQ01000052">
    <property type="protein sequence ID" value="OCB03713.1"/>
    <property type="molecule type" value="Genomic_DNA"/>
</dbReference>
<evidence type="ECO:0000313" key="7">
    <source>
        <dbReference type="Proteomes" id="UP000193925"/>
    </source>
</evidence>
<dbReference type="AlphaFoldDB" id="A0A060UN02"/>
<evidence type="ECO:0000313" key="3">
    <source>
        <dbReference type="EMBL" id="OCB03713.1"/>
    </source>
</evidence>
<proteinExistence type="predicted"/>
<dbReference type="OrthoDB" id="7282936at2"/>
<reference evidence="5 7" key="4">
    <citation type="submission" date="2017-03" db="EMBL/GenBank/DDBJ databases">
        <authorList>
            <person name="Regsiter A."/>
            <person name="William W."/>
        </authorList>
    </citation>
    <scope>NUCLEOTIDE SEQUENCE [LARGE SCALE GENOMIC DNA]</scope>
    <source>
        <strain evidence="5">PRJEB5721</strain>
    </source>
</reference>
<dbReference type="Proteomes" id="UP000193925">
    <property type="component" value="Chromosome AFERRI"/>
</dbReference>
<keyword evidence="1" id="KW-0472">Membrane</keyword>
<dbReference type="EMBL" id="CCCS020000031">
    <property type="protein sequence ID" value="CDQ09977.1"/>
    <property type="molecule type" value="Genomic_DNA"/>
</dbReference>
<protein>
    <submittedName>
        <fullName evidence="5">Cytochrome o ubiquinol oxidase subunit IV</fullName>
    </submittedName>
</protein>
<reference evidence="4 8" key="5">
    <citation type="submission" date="2020-07" db="EMBL/GenBank/DDBJ databases">
        <title>Complete genome sequence analysis of Acidithiobacillus ferrivorans XJFY6S-08 reveals extreme environmental adaptation to alpine acid mine drainage.</title>
        <authorList>
            <person name="Yan L."/>
            <person name="Ni Y."/>
        </authorList>
    </citation>
    <scope>NUCLEOTIDE SEQUENCE [LARGE SCALE GENOMIC DNA]</scope>
    <source>
        <strain evidence="4 8">XJFY6S-08</strain>
    </source>
</reference>
<dbReference type="Proteomes" id="UP000595420">
    <property type="component" value="Chromosome"/>
</dbReference>
<dbReference type="RefSeq" id="WP_035192239.1">
    <property type="nucleotide sequence ID" value="NZ_CCCS020000031.1"/>
</dbReference>
<keyword evidence="1" id="KW-0812">Transmembrane</keyword>
<dbReference type="EMBL" id="CP059488">
    <property type="protein sequence ID" value="QQD73372.1"/>
    <property type="molecule type" value="Genomic_DNA"/>
</dbReference>